<dbReference type="Pfam" id="PF02311">
    <property type="entry name" value="AraC_binding"/>
    <property type="match status" value="1"/>
</dbReference>
<dbReference type="OrthoDB" id="2666928at2"/>
<dbReference type="AlphaFoldDB" id="A0A2R3Z2E3"/>
<reference evidence="6" key="1">
    <citation type="submission" date="2018-03" db="EMBL/GenBank/DDBJ databases">
        <title>Gramella fulva sp. nov., isolated from a dry surface of tidal flat.</title>
        <authorList>
            <person name="Hwang S.H."/>
            <person name="Hwang W.M."/>
            <person name="Kang K."/>
            <person name="Ahn T.-Y."/>
        </authorList>
    </citation>
    <scope>NUCLEOTIDE SEQUENCE [LARGE SCALE GENOMIC DNA]</scope>
    <source>
        <strain evidence="6">SH35</strain>
    </source>
</reference>
<evidence type="ECO:0000313" key="5">
    <source>
        <dbReference type="EMBL" id="AVR44450.1"/>
    </source>
</evidence>
<dbReference type="PROSITE" id="PS01124">
    <property type="entry name" value="HTH_ARAC_FAMILY_2"/>
    <property type="match status" value="1"/>
</dbReference>
<keyword evidence="3" id="KW-0804">Transcription</keyword>
<protein>
    <recommendedName>
        <fullName evidence="4">HTH araC/xylS-type domain-containing protein</fullName>
    </recommendedName>
</protein>
<dbReference type="PANTHER" id="PTHR43280">
    <property type="entry name" value="ARAC-FAMILY TRANSCRIPTIONAL REGULATOR"/>
    <property type="match status" value="1"/>
</dbReference>
<dbReference type="Gene3D" id="1.10.10.60">
    <property type="entry name" value="Homeodomain-like"/>
    <property type="match status" value="1"/>
</dbReference>
<dbReference type="RefSeq" id="WP_107011228.1">
    <property type="nucleotide sequence ID" value="NZ_CP028136.1"/>
</dbReference>
<dbReference type="InterPro" id="IPR037923">
    <property type="entry name" value="HTH-like"/>
</dbReference>
<dbReference type="Pfam" id="PF12833">
    <property type="entry name" value="HTH_18"/>
    <property type="match status" value="1"/>
</dbReference>
<dbReference type="SUPFAM" id="SSF51215">
    <property type="entry name" value="Regulatory protein AraC"/>
    <property type="match status" value="1"/>
</dbReference>
<dbReference type="EMBL" id="CP028136">
    <property type="protein sequence ID" value="AVR44450.1"/>
    <property type="molecule type" value="Genomic_DNA"/>
</dbReference>
<dbReference type="InterPro" id="IPR003313">
    <property type="entry name" value="AraC-bd"/>
</dbReference>
<dbReference type="PANTHER" id="PTHR43280:SF32">
    <property type="entry name" value="TRANSCRIPTIONAL REGULATORY PROTEIN"/>
    <property type="match status" value="1"/>
</dbReference>
<dbReference type="KEGG" id="grs:C7S20_03780"/>
<dbReference type="SMART" id="SM00342">
    <property type="entry name" value="HTH_ARAC"/>
    <property type="match status" value="1"/>
</dbReference>
<dbReference type="PRINTS" id="PR00032">
    <property type="entry name" value="HTHARAC"/>
</dbReference>
<evidence type="ECO:0000256" key="3">
    <source>
        <dbReference type="ARBA" id="ARBA00023163"/>
    </source>
</evidence>
<keyword evidence="2" id="KW-0238">DNA-binding</keyword>
<feature type="domain" description="HTH araC/xylS-type" evidence="4">
    <location>
        <begin position="190"/>
        <end position="286"/>
    </location>
</feature>
<keyword evidence="6" id="KW-1185">Reference proteome</keyword>
<dbReference type="InterPro" id="IPR018060">
    <property type="entry name" value="HTH_AraC"/>
</dbReference>
<organism evidence="5 6">
    <name type="scientific">Christiangramia fulva</name>
    <dbReference type="NCBI Taxonomy" id="2126553"/>
    <lineage>
        <taxon>Bacteria</taxon>
        <taxon>Pseudomonadati</taxon>
        <taxon>Bacteroidota</taxon>
        <taxon>Flavobacteriia</taxon>
        <taxon>Flavobacteriales</taxon>
        <taxon>Flavobacteriaceae</taxon>
        <taxon>Christiangramia</taxon>
    </lineage>
</organism>
<dbReference type="Gene3D" id="2.60.120.10">
    <property type="entry name" value="Jelly Rolls"/>
    <property type="match status" value="1"/>
</dbReference>
<keyword evidence="1" id="KW-0805">Transcription regulation</keyword>
<evidence type="ECO:0000256" key="2">
    <source>
        <dbReference type="ARBA" id="ARBA00023125"/>
    </source>
</evidence>
<sequence>MSSTIPVYSEQESFHKDFYQDYNISSYRDEPQEDLNRTEAHRHTYYEIIWIKKGSGKHFIDFKNYPFEGPCLFILNPGVVHKIEKDGPTEGYVAKFSDSFLTQIEANSVQIIKNGLFDDIHPRPVFRLNKQQISILDELMQKMLAEFNRNEEFSRSILVSYLKIFLLRIYELRENEDHTRFNSPRYKVLFDFKNLIEAHFCQEHEIGFYTEKLATSHRNLNHITSEFTGKSAKALINQRLLLEAKRLLYSSRNIKETAYAIGFNDPAYFSRFFKRHEGQSPSSFLK</sequence>
<evidence type="ECO:0000256" key="1">
    <source>
        <dbReference type="ARBA" id="ARBA00023015"/>
    </source>
</evidence>
<dbReference type="Proteomes" id="UP000241507">
    <property type="component" value="Chromosome"/>
</dbReference>
<dbReference type="InterPro" id="IPR014710">
    <property type="entry name" value="RmlC-like_jellyroll"/>
</dbReference>
<dbReference type="GO" id="GO:0003700">
    <property type="term" value="F:DNA-binding transcription factor activity"/>
    <property type="evidence" value="ECO:0007669"/>
    <property type="project" value="InterPro"/>
</dbReference>
<dbReference type="InterPro" id="IPR020449">
    <property type="entry name" value="Tscrpt_reg_AraC-type_HTH"/>
</dbReference>
<dbReference type="GO" id="GO:0043565">
    <property type="term" value="F:sequence-specific DNA binding"/>
    <property type="evidence" value="ECO:0007669"/>
    <property type="project" value="InterPro"/>
</dbReference>
<dbReference type="SUPFAM" id="SSF46689">
    <property type="entry name" value="Homeodomain-like"/>
    <property type="match status" value="1"/>
</dbReference>
<evidence type="ECO:0000313" key="6">
    <source>
        <dbReference type="Proteomes" id="UP000241507"/>
    </source>
</evidence>
<proteinExistence type="predicted"/>
<gene>
    <name evidence="5" type="ORF">C7S20_03780</name>
</gene>
<accession>A0A2R3Z2E3</accession>
<dbReference type="InterPro" id="IPR009057">
    <property type="entry name" value="Homeodomain-like_sf"/>
</dbReference>
<name>A0A2R3Z2E3_9FLAO</name>
<evidence type="ECO:0000259" key="4">
    <source>
        <dbReference type="PROSITE" id="PS01124"/>
    </source>
</evidence>